<dbReference type="InterPro" id="IPR058240">
    <property type="entry name" value="rSAM_sf"/>
</dbReference>
<dbReference type="SFLD" id="SFLDS00029">
    <property type="entry name" value="Radical_SAM"/>
    <property type="match status" value="1"/>
</dbReference>
<evidence type="ECO:0000256" key="2">
    <source>
        <dbReference type="ARBA" id="ARBA00022485"/>
    </source>
</evidence>
<name>A0ABX6NLE7_9BACT</name>
<dbReference type="SFLD" id="SFLDG01067">
    <property type="entry name" value="SPASM/twitch_domain_containing"/>
    <property type="match status" value="1"/>
</dbReference>
<dbReference type="PROSITE" id="PS51918">
    <property type="entry name" value="RADICAL_SAM"/>
    <property type="match status" value="1"/>
</dbReference>
<reference evidence="9 10" key="1">
    <citation type="submission" date="2019-04" db="EMBL/GenBank/DDBJ databases">
        <title>Isolation and culture of sulfate reducing bacteria from the cold seep of the South China Sea.</title>
        <authorList>
            <person name="Sun C."/>
            <person name="Liu R."/>
        </authorList>
    </citation>
    <scope>NUCLEOTIDE SEQUENCE [LARGE SCALE GENOMIC DNA]</scope>
    <source>
        <strain evidence="9 10">CS1</strain>
    </source>
</reference>
<dbReference type="InterPro" id="IPR013785">
    <property type="entry name" value="Aldolase_TIM"/>
</dbReference>
<dbReference type="SFLD" id="SFLDG01109">
    <property type="entry name" value="Uncharacterised_Radical_SAM_Su"/>
    <property type="match status" value="1"/>
</dbReference>
<dbReference type="CDD" id="cd01335">
    <property type="entry name" value="Radical_SAM"/>
    <property type="match status" value="1"/>
</dbReference>
<feature type="domain" description="Radical SAM core" evidence="8">
    <location>
        <begin position="179"/>
        <end position="417"/>
    </location>
</feature>
<dbReference type="Gene3D" id="3.20.20.70">
    <property type="entry name" value="Aldolase class I"/>
    <property type="match status" value="1"/>
</dbReference>
<comment type="cofactor">
    <cofactor evidence="1">
        <name>[4Fe-4S] cluster</name>
        <dbReference type="ChEBI" id="CHEBI:49883"/>
    </cofactor>
</comment>
<dbReference type="SMART" id="SM00729">
    <property type="entry name" value="Elp3"/>
    <property type="match status" value="1"/>
</dbReference>
<evidence type="ECO:0000256" key="7">
    <source>
        <dbReference type="SAM" id="MobiDB-lite"/>
    </source>
</evidence>
<dbReference type="InterPro" id="IPR006638">
    <property type="entry name" value="Elp3/MiaA/NifB-like_rSAM"/>
</dbReference>
<evidence type="ECO:0000313" key="9">
    <source>
        <dbReference type="EMBL" id="QJT11036.1"/>
    </source>
</evidence>
<feature type="compositionally biased region" description="Basic and acidic residues" evidence="7">
    <location>
        <begin position="444"/>
        <end position="454"/>
    </location>
</feature>
<keyword evidence="10" id="KW-1185">Reference proteome</keyword>
<evidence type="ECO:0000256" key="5">
    <source>
        <dbReference type="ARBA" id="ARBA00023004"/>
    </source>
</evidence>
<dbReference type="PANTHER" id="PTHR30352:SF5">
    <property type="entry name" value="PYRUVATE FORMATE-LYASE 1-ACTIVATING ENZYME"/>
    <property type="match status" value="1"/>
</dbReference>
<evidence type="ECO:0000313" key="10">
    <source>
        <dbReference type="Proteomes" id="UP000503251"/>
    </source>
</evidence>
<protein>
    <submittedName>
        <fullName evidence="9">Radical SAM protein</fullName>
    </submittedName>
</protein>
<evidence type="ECO:0000256" key="3">
    <source>
        <dbReference type="ARBA" id="ARBA00022691"/>
    </source>
</evidence>
<evidence type="ECO:0000256" key="4">
    <source>
        <dbReference type="ARBA" id="ARBA00022723"/>
    </source>
</evidence>
<dbReference type="InterPro" id="IPR007197">
    <property type="entry name" value="rSAM"/>
</dbReference>
<evidence type="ECO:0000259" key="8">
    <source>
        <dbReference type="PROSITE" id="PS51918"/>
    </source>
</evidence>
<keyword evidence="4" id="KW-0479">Metal-binding</keyword>
<keyword evidence="3" id="KW-0949">S-adenosyl-L-methionine</keyword>
<accession>A0ABX6NLE7</accession>
<dbReference type="InterPro" id="IPR034457">
    <property type="entry name" value="Organic_radical-activating"/>
</dbReference>
<evidence type="ECO:0000256" key="1">
    <source>
        <dbReference type="ARBA" id="ARBA00001966"/>
    </source>
</evidence>
<keyword evidence="2" id="KW-0004">4Fe-4S</keyword>
<sequence>MASKRIQPKLVFADAKGNIYDHPDLLMLCRRGGEFTLPRPDELTPLPEESRLYLLPGRHALGYDPDEGMEAMDETAVAAFVCPGYTVTGVAAWAYMEDEEPPQVLPMFSYAAVGYANGRFYVAAKQVDTDRRQEFANIPDHRIVQGAQALMKKYPDNRLVRHLAGCALESCCPAARNLAIGRFEAPLPTSRRCNARCIGCISLQDEASGFPATQNRLDFTPTPDEILQIMQHHDSRAKKPIHSFGQGCEGEPLTEADIIAEAVRRYREAGGVGTVNVNSNGSLPDAVDKLAEAGIDSIRVSMNSVRPALYHAYYRPRGYTLDDVKESIARARKHGLFISLNFLFFPGVSDTEDEYEALGDLVEQNHVDLIQMRNLNIDPELYVGVAHEALEETGGLGPSMGFINFRKRLKKRCPWLELGYFNPDVRNRPVRKDDEAAEDDLDAAEPKGKEPDES</sequence>
<dbReference type="EMBL" id="CP039543">
    <property type="protein sequence ID" value="QJT11036.1"/>
    <property type="molecule type" value="Genomic_DNA"/>
</dbReference>
<keyword evidence="6" id="KW-0411">Iron-sulfur</keyword>
<keyword evidence="5" id="KW-0408">Iron</keyword>
<gene>
    <name evidence="9" type="ORF">E8L03_19895</name>
</gene>
<dbReference type="SUPFAM" id="SSF102114">
    <property type="entry name" value="Radical SAM enzymes"/>
    <property type="match status" value="1"/>
</dbReference>
<dbReference type="Pfam" id="PF04055">
    <property type="entry name" value="Radical_SAM"/>
    <property type="match status" value="1"/>
</dbReference>
<feature type="region of interest" description="Disordered" evidence="7">
    <location>
        <begin position="426"/>
        <end position="454"/>
    </location>
</feature>
<dbReference type="PANTHER" id="PTHR30352">
    <property type="entry name" value="PYRUVATE FORMATE-LYASE-ACTIVATING ENZYME"/>
    <property type="match status" value="1"/>
</dbReference>
<evidence type="ECO:0000256" key="6">
    <source>
        <dbReference type="ARBA" id="ARBA00023014"/>
    </source>
</evidence>
<organism evidence="9 10">
    <name type="scientific">Oceanidesulfovibrio marinus</name>
    <dbReference type="NCBI Taxonomy" id="370038"/>
    <lineage>
        <taxon>Bacteria</taxon>
        <taxon>Pseudomonadati</taxon>
        <taxon>Thermodesulfobacteriota</taxon>
        <taxon>Desulfovibrionia</taxon>
        <taxon>Desulfovibrionales</taxon>
        <taxon>Desulfovibrionaceae</taxon>
        <taxon>Oceanidesulfovibrio</taxon>
    </lineage>
</organism>
<dbReference type="RefSeq" id="WP_171268309.1">
    <property type="nucleotide sequence ID" value="NZ_CP039543.1"/>
</dbReference>
<proteinExistence type="predicted"/>
<dbReference type="Proteomes" id="UP000503251">
    <property type="component" value="Chromosome"/>
</dbReference>